<gene>
    <name evidence="2" type="ORF">BpHYR1_015669</name>
</gene>
<keyword evidence="1" id="KW-0812">Transmembrane</keyword>
<feature type="transmembrane region" description="Helical" evidence="1">
    <location>
        <begin position="32"/>
        <end position="51"/>
    </location>
</feature>
<dbReference type="AlphaFoldDB" id="A0A3M7RBM8"/>
<keyword evidence="3" id="KW-1185">Reference proteome</keyword>
<evidence type="ECO:0000313" key="2">
    <source>
        <dbReference type="EMBL" id="RNA20839.1"/>
    </source>
</evidence>
<keyword evidence="1" id="KW-0472">Membrane</keyword>
<accession>A0A3M7RBM8</accession>
<dbReference type="EMBL" id="REGN01003774">
    <property type="protein sequence ID" value="RNA20839.1"/>
    <property type="molecule type" value="Genomic_DNA"/>
</dbReference>
<evidence type="ECO:0000313" key="3">
    <source>
        <dbReference type="Proteomes" id="UP000276133"/>
    </source>
</evidence>
<protein>
    <submittedName>
        <fullName evidence="2">Uncharacterized protein</fullName>
    </submittedName>
</protein>
<comment type="caution">
    <text evidence="2">The sequence shown here is derived from an EMBL/GenBank/DDBJ whole genome shotgun (WGS) entry which is preliminary data.</text>
</comment>
<organism evidence="2 3">
    <name type="scientific">Brachionus plicatilis</name>
    <name type="common">Marine rotifer</name>
    <name type="synonym">Brachionus muelleri</name>
    <dbReference type="NCBI Taxonomy" id="10195"/>
    <lineage>
        <taxon>Eukaryota</taxon>
        <taxon>Metazoa</taxon>
        <taxon>Spiralia</taxon>
        <taxon>Gnathifera</taxon>
        <taxon>Rotifera</taxon>
        <taxon>Eurotatoria</taxon>
        <taxon>Monogononta</taxon>
        <taxon>Pseudotrocha</taxon>
        <taxon>Ploima</taxon>
        <taxon>Brachionidae</taxon>
        <taxon>Brachionus</taxon>
    </lineage>
</organism>
<dbReference type="Proteomes" id="UP000276133">
    <property type="component" value="Unassembled WGS sequence"/>
</dbReference>
<name>A0A3M7RBM8_BRAPC</name>
<sequence>MNSVHLMSGKLKSPVTNMSLYRPISTAQADSAIYLLISAAISFYLTLSLDARAFRGVRSEKC</sequence>
<keyword evidence="1" id="KW-1133">Transmembrane helix</keyword>
<evidence type="ECO:0000256" key="1">
    <source>
        <dbReference type="SAM" id="Phobius"/>
    </source>
</evidence>
<proteinExistence type="predicted"/>
<reference evidence="2 3" key="1">
    <citation type="journal article" date="2018" name="Sci. Rep.">
        <title>Genomic signatures of local adaptation to the degree of environmental predictability in rotifers.</title>
        <authorList>
            <person name="Franch-Gras L."/>
            <person name="Hahn C."/>
            <person name="Garcia-Roger E.M."/>
            <person name="Carmona M.J."/>
            <person name="Serra M."/>
            <person name="Gomez A."/>
        </authorList>
    </citation>
    <scope>NUCLEOTIDE SEQUENCE [LARGE SCALE GENOMIC DNA]</scope>
    <source>
        <strain evidence="2">HYR1</strain>
    </source>
</reference>